<protein>
    <recommendedName>
        <fullName evidence="5">Conjugal transfer protein TrbC</fullName>
    </recommendedName>
</protein>
<evidence type="ECO:0000256" key="1">
    <source>
        <dbReference type="SAM" id="Phobius"/>
    </source>
</evidence>
<accession>A0ABY1LBG4</accession>
<dbReference type="EMBL" id="FUZE01000015">
    <property type="protein sequence ID" value="SKB94132.1"/>
    <property type="molecule type" value="Genomic_DNA"/>
</dbReference>
<evidence type="ECO:0000256" key="2">
    <source>
        <dbReference type="SAM" id="SignalP"/>
    </source>
</evidence>
<evidence type="ECO:0000313" key="3">
    <source>
        <dbReference type="EMBL" id="SKB94132.1"/>
    </source>
</evidence>
<proteinExistence type="predicted"/>
<gene>
    <name evidence="3" type="ORF">SAMN05421800_11569</name>
</gene>
<feature type="transmembrane region" description="Helical" evidence="1">
    <location>
        <begin position="75"/>
        <end position="96"/>
    </location>
</feature>
<comment type="caution">
    <text evidence="3">The sequence shown here is derived from an EMBL/GenBank/DDBJ whole genome shotgun (WGS) entry which is preliminary data.</text>
</comment>
<keyword evidence="2" id="KW-0732">Signal</keyword>
<keyword evidence="4" id="KW-1185">Reference proteome</keyword>
<name>A0ABY1LBG4_9FLAO</name>
<evidence type="ECO:0008006" key="5">
    <source>
        <dbReference type="Google" id="ProtNLM"/>
    </source>
</evidence>
<dbReference type="RefSeq" id="WP_079466099.1">
    <property type="nucleotide sequence ID" value="NZ_CP033935.1"/>
</dbReference>
<reference evidence="3 4" key="1">
    <citation type="submission" date="2017-02" db="EMBL/GenBank/DDBJ databases">
        <authorList>
            <person name="Varghese N."/>
            <person name="Submissions S."/>
        </authorList>
    </citation>
    <scope>NUCLEOTIDE SEQUENCE [LARGE SCALE GENOMIC DNA]</scope>
    <source>
        <strain evidence="3 4">DSM 16775</strain>
    </source>
</reference>
<keyword evidence="1" id="KW-0472">Membrane</keyword>
<dbReference type="Proteomes" id="UP000190669">
    <property type="component" value="Unassembled WGS sequence"/>
</dbReference>
<feature type="signal peptide" evidence="2">
    <location>
        <begin position="1"/>
        <end position="26"/>
    </location>
</feature>
<feature type="chain" id="PRO_5046209844" description="Conjugal transfer protein TrbC" evidence="2">
    <location>
        <begin position="27"/>
        <end position="101"/>
    </location>
</feature>
<feature type="transmembrane region" description="Helical" evidence="1">
    <location>
        <begin position="45"/>
        <end position="63"/>
    </location>
</feature>
<keyword evidence="1" id="KW-1133">Transmembrane helix</keyword>
<sequence length="101" mass="10773">MKKPSQQFTTKALVSLLLLQNLSVNAQSINLKGPAQNLANELKGVFPYIAVCIFIVVILSNLGNFASQNGDWKKGLTNIVIFAAVLGAIVGLVSYVGNLQV</sequence>
<organism evidence="3 4">
    <name type="scientific">Chryseobacterium balustinum</name>
    <dbReference type="NCBI Taxonomy" id="246"/>
    <lineage>
        <taxon>Bacteria</taxon>
        <taxon>Pseudomonadati</taxon>
        <taxon>Bacteroidota</taxon>
        <taxon>Flavobacteriia</taxon>
        <taxon>Flavobacteriales</taxon>
        <taxon>Weeksellaceae</taxon>
        <taxon>Chryseobacterium group</taxon>
        <taxon>Chryseobacterium</taxon>
    </lineage>
</organism>
<evidence type="ECO:0000313" key="4">
    <source>
        <dbReference type="Proteomes" id="UP000190669"/>
    </source>
</evidence>
<keyword evidence="1" id="KW-0812">Transmembrane</keyword>